<comment type="caution">
    <text evidence="2">The sequence shown here is derived from an EMBL/GenBank/DDBJ whole genome shotgun (WGS) entry which is preliminary data.</text>
</comment>
<reference evidence="2 3" key="1">
    <citation type="submission" date="2024-01" db="EMBL/GenBank/DDBJ databases">
        <title>A telomere-to-telomere, gap-free genome of sweet tea (Lithocarpus litseifolius).</title>
        <authorList>
            <person name="Zhou J."/>
        </authorList>
    </citation>
    <scope>NUCLEOTIDE SEQUENCE [LARGE SCALE GENOMIC DNA]</scope>
    <source>
        <strain evidence="2">Zhou-2022a</strain>
        <tissue evidence="2">Leaf</tissue>
    </source>
</reference>
<dbReference type="InterPro" id="IPR026960">
    <property type="entry name" value="RVT-Znf"/>
</dbReference>
<evidence type="ECO:0000313" key="3">
    <source>
        <dbReference type="Proteomes" id="UP001459277"/>
    </source>
</evidence>
<evidence type="ECO:0000313" key="2">
    <source>
        <dbReference type="EMBL" id="KAL0001553.1"/>
    </source>
</evidence>
<feature type="domain" description="Reverse transcriptase zinc-binding" evidence="1">
    <location>
        <begin position="2"/>
        <end position="52"/>
    </location>
</feature>
<dbReference type="EMBL" id="JAZDWU010000005">
    <property type="protein sequence ID" value="KAL0001553.1"/>
    <property type="molecule type" value="Genomic_DNA"/>
</dbReference>
<protein>
    <recommendedName>
        <fullName evidence="1">Reverse transcriptase zinc-binding domain-containing protein</fullName>
    </recommendedName>
</protein>
<dbReference type="Proteomes" id="UP001459277">
    <property type="component" value="Unassembled WGS sequence"/>
</dbReference>
<dbReference type="Pfam" id="PF13966">
    <property type="entry name" value="zf-RVT"/>
    <property type="match status" value="1"/>
</dbReference>
<sequence length="248" mass="27894">MLLWRIGAGALLTKVNLNQRFDHIDPTCILCNNAEESPMHLFFAYSFARALWASACWGLRIDTSSHVTDEDIIKLILIPSNSPFPSHNQWIISLNMELIIDEIWRTRNLIQFQDGIADIHLSKKNVQTRFLEYSRVFSITRAIPTVQPTLVWTPPPHGWIKLNVDPALNSSKSALAMVARDHLATRILAPILTNLVLLLKTCEIWNSSSSGFAWALLSKIDRCGGLAYLGNYNSKFPSFGAVFLKATC</sequence>
<organism evidence="2 3">
    <name type="scientific">Lithocarpus litseifolius</name>
    <dbReference type="NCBI Taxonomy" id="425828"/>
    <lineage>
        <taxon>Eukaryota</taxon>
        <taxon>Viridiplantae</taxon>
        <taxon>Streptophyta</taxon>
        <taxon>Embryophyta</taxon>
        <taxon>Tracheophyta</taxon>
        <taxon>Spermatophyta</taxon>
        <taxon>Magnoliopsida</taxon>
        <taxon>eudicotyledons</taxon>
        <taxon>Gunneridae</taxon>
        <taxon>Pentapetalae</taxon>
        <taxon>rosids</taxon>
        <taxon>fabids</taxon>
        <taxon>Fagales</taxon>
        <taxon>Fagaceae</taxon>
        <taxon>Lithocarpus</taxon>
    </lineage>
</organism>
<gene>
    <name evidence="2" type="ORF">SO802_015334</name>
</gene>
<evidence type="ECO:0000259" key="1">
    <source>
        <dbReference type="Pfam" id="PF13966"/>
    </source>
</evidence>
<keyword evidence="3" id="KW-1185">Reference proteome</keyword>
<name>A0AAW2CVS4_9ROSI</name>
<proteinExistence type="predicted"/>
<accession>A0AAW2CVS4</accession>
<dbReference type="AlphaFoldDB" id="A0AAW2CVS4"/>